<evidence type="ECO:0000313" key="5">
    <source>
        <dbReference type="EMBL" id="MDY0394566.1"/>
    </source>
</evidence>
<keyword evidence="3" id="KW-0804">Transcription</keyword>
<protein>
    <submittedName>
        <fullName evidence="5">MarR family transcriptional regulator</fullName>
    </submittedName>
</protein>
<gene>
    <name evidence="5" type="ORF">RWE15_09080</name>
</gene>
<dbReference type="SUPFAM" id="SSF46785">
    <property type="entry name" value="Winged helix' DNA-binding domain"/>
    <property type="match status" value="1"/>
</dbReference>
<keyword evidence="1" id="KW-0805">Transcription regulation</keyword>
<dbReference type="PANTHER" id="PTHR42756:SF1">
    <property type="entry name" value="TRANSCRIPTIONAL REPRESSOR OF EMRAB OPERON"/>
    <property type="match status" value="1"/>
</dbReference>
<dbReference type="Proteomes" id="UP001281447">
    <property type="component" value="Unassembled WGS sequence"/>
</dbReference>
<dbReference type="PANTHER" id="PTHR42756">
    <property type="entry name" value="TRANSCRIPTIONAL REGULATOR, MARR"/>
    <property type="match status" value="1"/>
</dbReference>
<dbReference type="Gene3D" id="1.10.10.10">
    <property type="entry name" value="Winged helix-like DNA-binding domain superfamily/Winged helix DNA-binding domain"/>
    <property type="match status" value="1"/>
</dbReference>
<evidence type="ECO:0000256" key="2">
    <source>
        <dbReference type="ARBA" id="ARBA00023125"/>
    </source>
</evidence>
<evidence type="ECO:0000313" key="6">
    <source>
        <dbReference type="Proteomes" id="UP001281447"/>
    </source>
</evidence>
<dbReference type="EMBL" id="JAWDIP010000003">
    <property type="protein sequence ID" value="MDY0394566.1"/>
    <property type="molecule type" value="Genomic_DNA"/>
</dbReference>
<dbReference type="InterPro" id="IPR036388">
    <property type="entry name" value="WH-like_DNA-bd_sf"/>
</dbReference>
<dbReference type="SMART" id="SM00347">
    <property type="entry name" value="HTH_MARR"/>
    <property type="match status" value="1"/>
</dbReference>
<accession>A0ABU5C5F2</accession>
<dbReference type="InterPro" id="IPR036390">
    <property type="entry name" value="WH_DNA-bd_sf"/>
</dbReference>
<evidence type="ECO:0000256" key="1">
    <source>
        <dbReference type="ARBA" id="ARBA00023015"/>
    </source>
</evidence>
<organism evidence="5 6">
    <name type="scientific">Tigheibacillus halophilus</name>
    <dbReference type="NCBI Taxonomy" id="361280"/>
    <lineage>
        <taxon>Bacteria</taxon>
        <taxon>Bacillati</taxon>
        <taxon>Bacillota</taxon>
        <taxon>Bacilli</taxon>
        <taxon>Bacillales</taxon>
        <taxon>Bacillaceae</taxon>
        <taxon>Tigheibacillus</taxon>
    </lineage>
</organism>
<evidence type="ECO:0000259" key="4">
    <source>
        <dbReference type="SMART" id="SM00347"/>
    </source>
</evidence>
<evidence type="ECO:0000256" key="3">
    <source>
        <dbReference type="ARBA" id="ARBA00023163"/>
    </source>
</evidence>
<keyword evidence="6" id="KW-1185">Reference proteome</keyword>
<reference evidence="5 6" key="1">
    <citation type="submission" date="2023-10" db="EMBL/GenBank/DDBJ databases">
        <title>Virgibacillus halophilus 5B73C genome.</title>
        <authorList>
            <person name="Miliotis G."/>
            <person name="Sengupta P."/>
            <person name="Hameed A."/>
            <person name="Chuvochina M."/>
            <person name="Mcdonagh F."/>
            <person name="Simpson A.C."/>
            <person name="Singh N.K."/>
            <person name="Rekha P.D."/>
            <person name="Raman K."/>
            <person name="Hugenholtz P."/>
            <person name="Venkateswaran K."/>
        </authorList>
    </citation>
    <scope>NUCLEOTIDE SEQUENCE [LARGE SCALE GENOMIC DNA]</scope>
    <source>
        <strain evidence="5 6">5B73C</strain>
    </source>
</reference>
<keyword evidence="2" id="KW-0238">DNA-binding</keyword>
<sequence>MDYLILYGRSFFYIEQNGSSQLASISAYYHIERPSITRVVQRLEEKQIVEQIPGKDKRGKSIRLTKFGLETYRICRKKITELEHSMLSDVPEEMKQNAFDLFPQIREKLITSEEDKREPKVME</sequence>
<proteinExistence type="predicted"/>
<feature type="domain" description="HTH marR-type" evidence="4">
    <location>
        <begin position="2"/>
        <end position="95"/>
    </location>
</feature>
<comment type="caution">
    <text evidence="5">The sequence shown here is derived from an EMBL/GenBank/DDBJ whole genome shotgun (WGS) entry which is preliminary data.</text>
</comment>
<name>A0ABU5C5F2_9BACI</name>
<dbReference type="InterPro" id="IPR000835">
    <property type="entry name" value="HTH_MarR-typ"/>
</dbReference>